<keyword evidence="3" id="KW-1185">Reference proteome</keyword>
<organism evidence="2 3">
    <name type="scientific">Membranihabitans marinus</name>
    <dbReference type="NCBI Taxonomy" id="1227546"/>
    <lineage>
        <taxon>Bacteria</taxon>
        <taxon>Pseudomonadati</taxon>
        <taxon>Bacteroidota</taxon>
        <taxon>Saprospiria</taxon>
        <taxon>Saprospirales</taxon>
        <taxon>Saprospiraceae</taxon>
        <taxon>Membranihabitans</taxon>
    </lineage>
</organism>
<dbReference type="EMBL" id="JAHVHU010000026">
    <property type="protein sequence ID" value="MBY5960221.1"/>
    <property type="molecule type" value="Genomic_DNA"/>
</dbReference>
<proteinExistence type="predicted"/>
<dbReference type="Proteomes" id="UP000753961">
    <property type="component" value="Unassembled WGS sequence"/>
</dbReference>
<gene>
    <name evidence="2" type="ORF">KUV50_18855</name>
</gene>
<comment type="caution">
    <text evidence="2">The sequence shown here is derived from an EMBL/GenBank/DDBJ whole genome shotgun (WGS) entry which is preliminary data.</text>
</comment>
<evidence type="ECO:0000313" key="2">
    <source>
        <dbReference type="EMBL" id="MBY5960221.1"/>
    </source>
</evidence>
<name>A0A953LD59_9BACT</name>
<protein>
    <submittedName>
        <fullName evidence="2">Uncharacterized protein</fullName>
    </submittedName>
</protein>
<accession>A0A953LD59</accession>
<dbReference type="RefSeq" id="WP_222581769.1">
    <property type="nucleotide sequence ID" value="NZ_JAHVHU010000026.1"/>
</dbReference>
<evidence type="ECO:0000256" key="1">
    <source>
        <dbReference type="SAM" id="MobiDB-lite"/>
    </source>
</evidence>
<feature type="region of interest" description="Disordered" evidence="1">
    <location>
        <begin position="13"/>
        <end position="45"/>
    </location>
</feature>
<evidence type="ECO:0000313" key="3">
    <source>
        <dbReference type="Proteomes" id="UP000753961"/>
    </source>
</evidence>
<feature type="compositionally biased region" description="Basic and acidic residues" evidence="1">
    <location>
        <begin position="16"/>
        <end position="26"/>
    </location>
</feature>
<sequence length="45" mass="4961">MMCILQELELLLPGQKKREGATRRSEQPPSLDGGGGGYRSRTDDL</sequence>
<dbReference type="AlphaFoldDB" id="A0A953LD59"/>
<reference evidence="2" key="1">
    <citation type="submission" date="2021-06" db="EMBL/GenBank/DDBJ databases">
        <title>44 bacteria genomes isolated from Dapeng, Shenzhen.</title>
        <authorList>
            <person name="Zheng W."/>
            <person name="Yu S."/>
            <person name="Huang Y."/>
        </authorList>
    </citation>
    <scope>NUCLEOTIDE SEQUENCE</scope>
    <source>
        <strain evidence="2">DP5N28-2</strain>
    </source>
</reference>